<dbReference type="AlphaFoldDB" id="A0AA39U2J1"/>
<feature type="compositionally biased region" description="Polar residues" evidence="1">
    <location>
        <begin position="124"/>
        <end position="137"/>
    </location>
</feature>
<organism evidence="2 3">
    <name type="scientific">Bombardia bombarda</name>
    <dbReference type="NCBI Taxonomy" id="252184"/>
    <lineage>
        <taxon>Eukaryota</taxon>
        <taxon>Fungi</taxon>
        <taxon>Dikarya</taxon>
        <taxon>Ascomycota</taxon>
        <taxon>Pezizomycotina</taxon>
        <taxon>Sordariomycetes</taxon>
        <taxon>Sordariomycetidae</taxon>
        <taxon>Sordariales</taxon>
        <taxon>Lasiosphaeriaceae</taxon>
        <taxon>Bombardia</taxon>
    </lineage>
</organism>
<feature type="region of interest" description="Disordered" evidence="1">
    <location>
        <begin position="29"/>
        <end position="53"/>
    </location>
</feature>
<gene>
    <name evidence="2" type="ORF">B0T17DRAFT_603657</name>
</gene>
<sequence>MGHKTDASCVLYLSQGGRLVVSMAWLERDAEETGQGRPAAKKGRRGSRRRPPKEAVWVYCNTTAYDMTDRVELERLPRCTAPVGLRGNVQSTEKVPSTSRTQISRPTVGSTLPQSPFDGENRSRVNSKPQDLASSPQRRLGPIRQGPDLPLFLQSLPN</sequence>
<evidence type="ECO:0000313" key="3">
    <source>
        <dbReference type="Proteomes" id="UP001174934"/>
    </source>
</evidence>
<keyword evidence="3" id="KW-1185">Reference proteome</keyword>
<comment type="caution">
    <text evidence="2">The sequence shown here is derived from an EMBL/GenBank/DDBJ whole genome shotgun (WGS) entry which is preliminary data.</text>
</comment>
<name>A0AA39U2J1_9PEZI</name>
<dbReference type="EMBL" id="JAULSR010000012">
    <property type="protein sequence ID" value="KAK0609764.1"/>
    <property type="molecule type" value="Genomic_DNA"/>
</dbReference>
<feature type="region of interest" description="Disordered" evidence="1">
    <location>
        <begin position="81"/>
        <end position="158"/>
    </location>
</feature>
<protein>
    <submittedName>
        <fullName evidence="2">Uncharacterized protein</fullName>
    </submittedName>
</protein>
<dbReference type="Proteomes" id="UP001174934">
    <property type="component" value="Unassembled WGS sequence"/>
</dbReference>
<evidence type="ECO:0000256" key="1">
    <source>
        <dbReference type="SAM" id="MobiDB-lite"/>
    </source>
</evidence>
<feature type="compositionally biased region" description="Basic residues" evidence="1">
    <location>
        <begin position="39"/>
        <end position="51"/>
    </location>
</feature>
<reference evidence="2" key="1">
    <citation type="submission" date="2023-06" db="EMBL/GenBank/DDBJ databases">
        <title>Genome-scale phylogeny and comparative genomics of the fungal order Sordariales.</title>
        <authorList>
            <consortium name="Lawrence Berkeley National Laboratory"/>
            <person name="Hensen N."/>
            <person name="Bonometti L."/>
            <person name="Westerberg I."/>
            <person name="Brannstrom I.O."/>
            <person name="Guillou S."/>
            <person name="Cros-Aarteil S."/>
            <person name="Calhoun S."/>
            <person name="Haridas S."/>
            <person name="Kuo A."/>
            <person name="Mondo S."/>
            <person name="Pangilinan J."/>
            <person name="Riley R."/>
            <person name="LaButti K."/>
            <person name="Andreopoulos B."/>
            <person name="Lipzen A."/>
            <person name="Chen C."/>
            <person name="Yanf M."/>
            <person name="Daum C."/>
            <person name="Ng V."/>
            <person name="Clum A."/>
            <person name="Steindorff A."/>
            <person name="Ohm R."/>
            <person name="Martin F."/>
            <person name="Silar P."/>
            <person name="Natvig D."/>
            <person name="Lalanne C."/>
            <person name="Gautier V."/>
            <person name="Ament-velasquez S.L."/>
            <person name="Kruys A."/>
            <person name="Hutchinson M.I."/>
            <person name="Powell A.J."/>
            <person name="Barry K."/>
            <person name="Miller A.N."/>
            <person name="Grigoriev I.V."/>
            <person name="Debuchy R."/>
            <person name="Gladieux P."/>
            <person name="Thoren M.H."/>
            <person name="Johannesson H."/>
        </authorList>
    </citation>
    <scope>NUCLEOTIDE SEQUENCE</scope>
    <source>
        <strain evidence="2">SMH3391-2</strain>
    </source>
</reference>
<accession>A0AA39U2J1</accession>
<feature type="compositionally biased region" description="Polar residues" evidence="1">
    <location>
        <begin position="88"/>
        <end position="114"/>
    </location>
</feature>
<evidence type="ECO:0000313" key="2">
    <source>
        <dbReference type="EMBL" id="KAK0609764.1"/>
    </source>
</evidence>
<proteinExistence type="predicted"/>